<accession>A0A2N5UXI4</accession>
<evidence type="ECO:0008006" key="4">
    <source>
        <dbReference type="Google" id="ProtNLM"/>
    </source>
</evidence>
<proteinExistence type="predicted"/>
<evidence type="ECO:0000313" key="2">
    <source>
        <dbReference type="EMBL" id="PLW42397.1"/>
    </source>
</evidence>
<feature type="signal peptide" evidence="1">
    <location>
        <begin position="1"/>
        <end position="22"/>
    </location>
</feature>
<keyword evidence="1" id="KW-0732">Signal</keyword>
<protein>
    <recommendedName>
        <fullName evidence="4">Secreted protein</fullName>
    </recommendedName>
</protein>
<comment type="caution">
    <text evidence="2">The sequence shown here is derived from an EMBL/GenBank/DDBJ whole genome shotgun (WGS) entry which is preliminary data.</text>
</comment>
<sequence length="185" mass="19732">MSQGFKWLKVAVTIAALPLTRRCFTGQAAEFQQSPCVATSRCSRVHGNRFCQIPTILLAMVDLSATCTVYLLAGSSYLSKQVHTCSPDALSEQVHNCSPVTPGKQVHTCSLATPGKQVHTCSPGTPGEQVHTHRELWASRYTLTGNSGRAGTHLLTGSSRRAAHQEILASCSLGALGELLIGSTR</sequence>
<organism evidence="2 3">
    <name type="scientific">Puccinia coronata f. sp. avenae</name>
    <dbReference type="NCBI Taxonomy" id="200324"/>
    <lineage>
        <taxon>Eukaryota</taxon>
        <taxon>Fungi</taxon>
        <taxon>Dikarya</taxon>
        <taxon>Basidiomycota</taxon>
        <taxon>Pucciniomycotina</taxon>
        <taxon>Pucciniomycetes</taxon>
        <taxon>Pucciniales</taxon>
        <taxon>Pucciniaceae</taxon>
        <taxon>Puccinia</taxon>
    </lineage>
</organism>
<dbReference type="EMBL" id="PGCI01000079">
    <property type="protein sequence ID" value="PLW42397.1"/>
    <property type="molecule type" value="Genomic_DNA"/>
</dbReference>
<gene>
    <name evidence="2" type="ORF">PCASD_06366</name>
</gene>
<feature type="chain" id="PRO_5014866080" description="Secreted protein" evidence="1">
    <location>
        <begin position="23"/>
        <end position="185"/>
    </location>
</feature>
<dbReference type="Proteomes" id="UP000235392">
    <property type="component" value="Unassembled WGS sequence"/>
</dbReference>
<name>A0A2N5UXI4_9BASI</name>
<evidence type="ECO:0000256" key="1">
    <source>
        <dbReference type="SAM" id="SignalP"/>
    </source>
</evidence>
<dbReference type="AlphaFoldDB" id="A0A2N5UXI4"/>
<evidence type="ECO:0000313" key="3">
    <source>
        <dbReference type="Proteomes" id="UP000235392"/>
    </source>
</evidence>
<reference evidence="2 3" key="1">
    <citation type="submission" date="2017-11" db="EMBL/GenBank/DDBJ databases">
        <title>De novo assembly and phasing of dikaryotic genomes from two isolates of Puccinia coronata f. sp. avenae, the causal agent of oat crown rust.</title>
        <authorList>
            <person name="Miller M.E."/>
            <person name="Zhang Y."/>
            <person name="Omidvar V."/>
            <person name="Sperschneider J."/>
            <person name="Schwessinger B."/>
            <person name="Raley C."/>
            <person name="Palmer J.M."/>
            <person name="Garnica D."/>
            <person name="Upadhyaya N."/>
            <person name="Rathjen J."/>
            <person name="Taylor J.M."/>
            <person name="Park R.F."/>
            <person name="Dodds P.N."/>
            <person name="Hirsch C.D."/>
            <person name="Kianian S.F."/>
            <person name="Figueroa M."/>
        </authorList>
    </citation>
    <scope>NUCLEOTIDE SEQUENCE [LARGE SCALE GENOMIC DNA]</scope>
    <source>
        <strain evidence="2">12SD80</strain>
    </source>
</reference>